<sequence>MPNRTVPPGVARVFTVDQDEETQFSLLNLFQLANIDCRSFGTCPDLFDAADLKAPGCLLLDTNLQDINGFDAQQRLATPRFSLPIVFMTGNATIPMPVEREKVRSNSSLLRSEPKPSFGKFRLCRGDNFFGSQPKEIEMQIFRYFTLAMVWFNVVLAGWLSIHMLYDPEGWYYFVPGVTDTGFYNQHFIRDIGIIQGFIALAFAIGTFKPDRRIELWAAATLWLIAHACFHMWEVAVGICSASVLLRDFPAVSLPALFGIAGTLWACAQSKAAGRSLATANL</sequence>
<accession>A0A6P0DBB6</accession>
<dbReference type="RefSeq" id="WP_131591050.1">
    <property type="nucleotide sequence ID" value="NZ_JAAXBK010000001.1"/>
</dbReference>
<comment type="caution">
    <text evidence="4">The sequence shown here is derived from an EMBL/GenBank/DDBJ whole genome shotgun (WGS) entry which is preliminary data.</text>
</comment>
<dbReference type="Proteomes" id="UP000471409">
    <property type="component" value="Unassembled WGS sequence"/>
</dbReference>
<dbReference type="PROSITE" id="PS50110">
    <property type="entry name" value="RESPONSE_REGULATORY"/>
    <property type="match status" value="1"/>
</dbReference>
<evidence type="ECO:0000259" key="3">
    <source>
        <dbReference type="PROSITE" id="PS50110"/>
    </source>
</evidence>
<dbReference type="EMBL" id="WXXP01000003">
    <property type="protein sequence ID" value="NEK49066.1"/>
    <property type="molecule type" value="Genomic_DNA"/>
</dbReference>
<gene>
    <name evidence="4" type="ORF">GUK36_06440</name>
</gene>
<feature type="transmembrane region" description="Helical" evidence="2">
    <location>
        <begin position="220"/>
        <end position="245"/>
    </location>
</feature>
<evidence type="ECO:0000256" key="1">
    <source>
        <dbReference type="PROSITE-ProRule" id="PRU00169"/>
    </source>
</evidence>
<feature type="transmembrane region" description="Helical" evidence="2">
    <location>
        <begin position="188"/>
        <end position="208"/>
    </location>
</feature>
<feature type="modified residue" description="4-aspartylphosphate" evidence="1">
    <location>
        <position position="61"/>
    </location>
</feature>
<keyword evidence="1" id="KW-0597">Phosphoprotein</keyword>
<dbReference type="InterPro" id="IPR001789">
    <property type="entry name" value="Sig_transdc_resp-reg_receiver"/>
</dbReference>
<keyword evidence="2" id="KW-0472">Membrane</keyword>
<evidence type="ECO:0000313" key="5">
    <source>
        <dbReference type="Proteomes" id="UP000471409"/>
    </source>
</evidence>
<feature type="transmembrane region" description="Helical" evidence="2">
    <location>
        <begin position="144"/>
        <end position="166"/>
    </location>
</feature>
<feature type="domain" description="Response regulatory" evidence="3">
    <location>
        <begin position="12"/>
        <end position="126"/>
    </location>
</feature>
<dbReference type="InterPro" id="IPR011006">
    <property type="entry name" value="CheY-like_superfamily"/>
</dbReference>
<proteinExistence type="predicted"/>
<keyword evidence="2" id="KW-1133">Transmembrane helix</keyword>
<feature type="transmembrane region" description="Helical" evidence="2">
    <location>
        <begin position="251"/>
        <end position="268"/>
    </location>
</feature>
<evidence type="ECO:0000313" key="4">
    <source>
        <dbReference type="EMBL" id="NEK49066.1"/>
    </source>
</evidence>
<dbReference type="Pfam" id="PF00072">
    <property type="entry name" value="Response_reg"/>
    <property type="match status" value="1"/>
</dbReference>
<dbReference type="Gene3D" id="3.40.50.2300">
    <property type="match status" value="1"/>
</dbReference>
<evidence type="ECO:0000256" key="2">
    <source>
        <dbReference type="SAM" id="Phobius"/>
    </source>
</evidence>
<reference evidence="4 5" key="1">
    <citation type="submission" date="2020-01" db="EMBL/GenBank/DDBJ databases">
        <title>Rhizobium genotypes associated with high levels of biological nitrogen fixation by grain legumes in a temperate-maritime cropping system.</title>
        <authorList>
            <person name="Maluk M."/>
            <person name="Francesc Ferrando Molina F."/>
            <person name="Lopez Del Egido L."/>
            <person name="Lafos M."/>
            <person name="Langarica-Fuentes A."/>
            <person name="Gebre Yohannes G."/>
            <person name="Young M.W."/>
            <person name="Martin P."/>
            <person name="Gantlett R."/>
            <person name="Kenicer G."/>
            <person name="Hawes C."/>
            <person name="Begg G.S."/>
            <person name="Quilliam R.S."/>
            <person name="Squire G.R."/>
            <person name="Poole P.S."/>
            <person name="Young P.W."/>
            <person name="Iannetta P.M."/>
            <person name="James E.K."/>
        </authorList>
    </citation>
    <scope>NUCLEOTIDE SEQUENCE [LARGE SCALE GENOMIC DNA]</scope>
    <source>
        <strain evidence="4 5">JHI944</strain>
    </source>
</reference>
<protein>
    <submittedName>
        <fullName evidence="4">Response regulator</fullName>
    </submittedName>
</protein>
<dbReference type="AlphaFoldDB" id="A0A6P0DBB6"/>
<name>A0A6P0DBB6_RHILE</name>
<dbReference type="GO" id="GO:0000160">
    <property type="term" value="P:phosphorelay signal transduction system"/>
    <property type="evidence" value="ECO:0007669"/>
    <property type="project" value="InterPro"/>
</dbReference>
<keyword evidence="2" id="KW-0812">Transmembrane</keyword>
<dbReference type="SUPFAM" id="SSF52172">
    <property type="entry name" value="CheY-like"/>
    <property type="match status" value="1"/>
</dbReference>
<organism evidence="4 5">
    <name type="scientific">Rhizobium leguminosarum</name>
    <dbReference type="NCBI Taxonomy" id="384"/>
    <lineage>
        <taxon>Bacteria</taxon>
        <taxon>Pseudomonadati</taxon>
        <taxon>Pseudomonadota</taxon>
        <taxon>Alphaproteobacteria</taxon>
        <taxon>Hyphomicrobiales</taxon>
        <taxon>Rhizobiaceae</taxon>
        <taxon>Rhizobium/Agrobacterium group</taxon>
        <taxon>Rhizobium</taxon>
    </lineage>
</organism>